<sequence length="272" mass="31272">MNTAKESKKLIKYKPGKEYIATIQCTLSSTTHTITYKGDLKEGFFLKDLAPGLIKIFGKSFTSAVGEIPNSLFAIIFFIVSFFFSAFFLSVANYYTSERGILLAILLSGFVITTAVPLKLQYYYIAEYYRNTVCNNCGKEFICRETEKPDIKEISTPETYRIQITRYWSCRSCGYMNVRESSEGFVTKKGKTMKVSDLAKVQCKRCGKTGTYIEYKKPDIRVSKEQETMERRYYRCKLCNYEDIAATEFFMVPDSGGVSAIEWNIDYEDYFG</sequence>
<dbReference type="AlphaFoldDB" id="A0A0E3LTC4"/>
<organism evidence="2 3">
    <name type="scientific">Methanosarcina mazei S-6</name>
    <dbReference type="NCBI Taxonomy" id="213585"/>
    <lineage>
        <taxon>Archaea</taxon>
        <taxon>Methanobacteriati</taxon>
        <taxon>Methanobacteriota</taxon>
        <taxon>Stenosarchaea group</taxon>
        <taxon>Methanomicrobia</taxon>
        <taxon>Methanosarcinales</taxon>
        <taxon>Methanosarcinaceae</taxon>
        <taxon>Methanosarcina</taxon>
    </lineage>
</organism>
<feature type="transmembrane region" description="Helical" evidence="1">
    <location>
        <begin position="72"/>
        <end position="95"/>
    </location>
</feature>
<dbReference type="GeneID" id="24837662"/>
<feature type="transmembrane region" description="Helical" evidence="1">
    <location>
        <begin position="101"/>
        <end position="120"/>
    </location>
</feature>
<keyword evidence="1" id="KW-0812">Transmembrane</keyword>
<gene>
    <name evidence="2" type="ORF">MSMAS_0080</name>
</gene>
<dbReference type="KEGG" id="mmj:MSMAS_0080"/>
<evidence type="ECO:0000313" key="3">
    <source>
        <dbReference type="Proteomes" id="UP000033097"/>
    </source>
</evidence>
<proteinExistence type="predicted"/>
<accession>A0A0E3LTC4</accession>
<dbReference type="PATRIC" id="fig|213585.10.peg.96"/>
<keyword evidence="1" id="KW-0472">Membrane</keyword>
<dbReference type="EMBL" id="CP009512">
    <property type="protein sequence ID" value="AKB63276.1"/>
    <property type="molecule type" value="Genomic_DNA"/>
</dbReference>
<evidence type="ECO:0000256" key="1">
    <source>
        <dbReference type="SAM" id="Phobius"/>
    </source>
</evidence>
<protein>
    <submittedName>
        <fullName evidence="2">Uncharacterized protein</fullName>
    </submittedName>
</protein>
<dbReference type="HOGENOM" id="CLU_089198_0_0_2"/>
<keyword evidence="1" id="KW-1133">Transmembrane helix</keyword>
<reference evidence="2 3" key="1">
    <citation type="submission" date="2014-07" db="EMBL/GenBank/DDBJ databases">
        <title>Methanogenic archaea and the global carbon cycle.</title>
        <authorList>
            <person name="Henriksen J.R."/>
            <person name="Luke J."/>
            <person name="Reinhart S."/>
            <person name="Benedict M.N."/>
            <person name="Youngblut N.D."/>
            <person name="Metcalf M.E."/>
            <person name="Whitaker R.J."/>
            <person name="Metcalf W.W."/>
        </authorList>
    </citation>
    <scope>NUCLEOTIDE SEQUENCE [LARGE SCALE GENOMIC DNA]</scope>
    <source>
        <strain evidence="2 3">S-6</strain>
    </source>
</reference>
<evidence type="ECO:0000313" key="2">
    <source>
        <dbReference type="EMBL" id="AKB63276.1"/>
    </source>
</evidence>
<name>A0A0E3LTC4_METMZ</name>
<dbReference type="RefSeq" id="WP_011033182.1">
    <property type="nucleotide sequence ID" value="NZ_CP009512.1"/>
</dbReference>
<dbReference type="Proteomes" id="UP000033097">
    <property type="component" value="Chromosome"/>
</dbReference>